<protein>
    <submittedName>
        <fullName evidence="2">Proteinral secretion pathway protein GspK</fullName>
    </submittedName>
</protein>
<proteinExistence type="predicted"/>
<dbReference type="PANTHER" id="PTHR38831:SF2">
    <property type="entry name" value="TYPE II SECRETION SYSTEM PROTEIN K"/>
    <property type="match status" value="1"/>
</dbReference>
<dbReference type="Proteomes" id="UP000279372">
    <property type="component" value="Unassembled WGS sequence"/>
</dbReference>
<name>A0A3M3ZU20_9PSED</name>
<dbReference type="PANTHER" id="PTHR38831">
    <property type="entry name" value="TYPE II SECRETION SYSTEM PROTEIN K"/>
    <property type="match status" value="1"/>
</dbReference>
<dbReference type="EMBL" id="RBQB01000010">
    <property type="protein sequence ID" value="RMO98130.1"/>
    <property type="molecule type" value="Genomic_DNA"/>
</dbReference>
<dbReference type="InterPro" id="IPR005628">
    <property type="entry name" value="GspK"/>
</dbReference>
<feature type="transmembrane region" description="Helical" evidence="1">
    <location>
        <begin position="21"/>
        <end position="40"/>
    </location>
</feature>
<evidence type="ECO:0000313" key="3">
    <source>
        <dbReference type="Proteomes" id="UP000279372"/>
    </source>
</evidence>
<dbReference type="GO" id="GO:0009306">
    <property type="term" value="P:protein secretion"/>
    <property type="evidence" value="ECO:0007669"/>
    <property type="project" value="InterPro"/>
</dbReference>
<keyword evidence="1" id="KW-0472">Membrane</keyword>
<sequence length="251" mass="28034">MTNTIFNLSSISMRMRQQGSALILVLWVTSLLGLLMFGVISTVRLQNVLSHDELQRTKALIAAEAGIAIAVKMLLTEPSAIIADGKVYLFEFDKIHLSIRLRSEHGKLDVNFSSLENFSKLLRYNGGKSYQIEQLAQQLQKRRNNAEPIQDLEELLEATSMTTDLYQRILPFVTLWSGRGMPDARFADDPLRLALNLKSVSRTMGNPGSAISIVVQAELPDSYTAEISTTVLLGSTGTDNSLYRTVQWQER</sequence>
<gene>
    <name evidence="2" type="ORF">ALQ33_03725</name>
</gene>
<comment type="caution">
    <text evidence="2">The sequence shown here is derived from an EMBL/GenBank/DDBJ whole genome shotgun (WGS) entry which is preliminary data.</text>
</comment>
<dbReference type="RefSeq" id="WP_122220789.1">
    <property type="nucleotide sequence ID" value="NZ_RBQB01000010.1"/>
</dbReference>
<accession>A0A3M3ZU20</accession>
<dbReference type="InterPro" id="IPR038072">
    <property type="entry name" value="GspK_central_sf"/>
</dbReference>
<dbReference type="SUPFAM" id="SSF158544">
    <property type="entry name" value="GspK insert domain-like"/>
    <property type="match status" value="1"/>
</dbReference>
<dbReference type="AlphaFoldDB" id="A0A3M3ZU20"/>
<dbReference type="GO" id="GO:0016020">
    <property type="term" value="C:membrane"/>
    <property type="evidence" value="ECO:0007669"/>
    <property type="project" value="InterPro"/>
</dbReference>
<evidence type="ECO:0000313" key="2">
    <source>
        <dbReference type="EMBL" id="RMO98130.1"/>
    </source>
</evidence>
<keyword evidence="1" id="KW-0812">Transmembrane</keyword>
<organism evidence="2 3">
    <name type="scientific">Pseudomonas syringae pv. philadelphi</name>
    <dbReference type="NCBI Taxonomy" id="251706"/>
    <lineage>
        <taxon>Bacteria</taxon>
        <taxon>Pseudomonadati</taxon>
        <taxon>Pseudomonadota</taxon>
        <taxon>Gammaproteobacteria</taxon>
        <taxon>Pseudomonadales</taxon>
        <taxon>Pseudomonadaceae</taxon>
        <taxon>Pseudomonas</taxon>
    </lineage>
</organism>
<evidence type="ECO:0000256" key="1">
    <source>
        <dbReference type="SAM" id="Phobius"/>
    </source>
</evidence>
<reference evidence="2 3" key="1">
    <citation type="submission" date="2018-08" db="EMBL/GenBank/DDBJ databases">
        <title>Recombination of ecologically and evolutionarily significant loci maintains genetic cohesion in the Pseudomonas syringae species complex.</title>
        <authorList>
            <person name="Dillon M."/>
            <person name="Thakur S."/>
            <person name="Almeida R.N.D."/>
            <person name="Weir B.S."/>
            <person name="Guttman D.S."/>
        </authorList>
    </citation>
    <scope>NUCLEOTIDE SEQUENCE [LARGE SCALE GENOMIC DNA]</scope>
    <source>
        <strain evidence="2 3">ICMP 8902</strain>
    </source>
</reference>
<keyword evidence="1" id="KW-1133">Transmembrane helix</keyword>